<name>A0A078ARM2_STYLE</name>
<evidence type="ECO:0000313" key="6">
    <source>
        <dbReference type="Proteomes" id="UP000039865"/>
    </source>
</evidence>
<dbReference type="InterPro" id="IPR044634">
    <property type="entry name" value="Zuotin/DnaJC2"/>
</dbReference>
<dbReference type="GO" id="GO:0030544">
    <property type="term" value="F:Hsp70 protein binding"/>
    <property type="evidence" value="ECO:0007669"/>
    <property type="project" value="InterPro"/>
</dbReference>
<dbReference type="OMA" id="SFWYDFD"/>
<feature type="region of interest" description="Disordered" evidence="2">
    <location>
        <begin position="450"/>
        <end position="479"/>
    </location>
</feature>
<dbReference type="PROSITE" id="PS50076">
    <property type="entry name" value="DNAJ_2"/>
    <property type="match status" value="1"/>
</dbReference>
<dbReference type="Pfam" id="PF23082">
    <property type="entry name" value="Myb_DNA-binding_2"/>
    <property type="match status" value="1"/>
</dbReference>
<dbReference type="InterPro" id="IPR001005">
    <property type="entry name" value="SANT/Myb"/>
</dbReference>
<evidence type="ECO:0000256" key="2">
    <source>
        <dbReference type="SAM" id="MobiDB-lite"/>
    </source>
</evidence>
<dbReference type="InterPro" id="IPR009057">
    <property type="entry name" value="Homeodomain-like_sf"/>
</dbReference>
<reference evidence="5 6" key="1">
    <citation type="submission" date="2014-06" db="EMBL/GenBank/DDBJ databases">
        <authorList>
            <person name="Swart Estienne"/>
        </authorList>
    </citation>
    <scope>NUCLEOTIDE SEQUENCE [LARGE SCALE GENOMIC DNA]</scope>
    <source>
        <strain evidence="5 6">130c</strain>
    </source>
</reference>
<dbReference type="CDD" id="cd00167">
    <property type="entry name" value="SANT"/>
    <property type="match status" value="1"/>
</dbReference>
<keyword evidence="6" id="KW-1185">Reference proteome</keyword>
<proteinExistence type="predicted"/>
<accession>A0A078ARM2</accession>
<feature type="compositionally biased region" description="Polar residues" evidence="2">
    <location>
        <begin position="455"/>
        <end position="465"/>
    </location>
</feature>
<dbReference type="InParanoid" id="A0A078ARM2"/>
<feature type="domain" description="Myb-like" evidence="4">
    <location>
        <begin position="473"/>
        <end position="528"/>
    </location>
</feature>
<dbReference type="AlphaFoldDB" id="A0A078ARM2"/>
<sequence length="648" mass="76431">MVESRVTFKLEAYLRLNGFLTLPSIDEELKRTSGVEDAVQVLDTLTTAEGYKKQIEQVGSAYEKLKVRVHKQVIRQQNKDLKKGEKPQVVSDTESSGEEEDEEAKKQEDFNQDWERKRKRRTKEDIEKEALLMGDLYAILGLDHLTYEAGEGDIKQAYKKLALMYHPDKIGENITQSDKEIWLQVQNAYETLIDPTKRKRYDSSLPFDDSIPSEAYNDINEKTFYDLFEPVFKRNARFAKKKPVPNIGDPTMPIDLVYKFYKFWDNFESWRDFSQYDEYDVREAQDRYERRYMEKENKKMRDKYQKKERLRIIKLVDTAYKNDPRIKAEELKEEQEKQRKKEEIRLQKEKIRLDQEEKVKQLEAIKQLEIQKQQEAERKIKEERQALLNRRKESIKQLANLCQEILPGSKYDKFWAEEFCKKLKQIDEVEEFKKKLESITDAEQFQQQLESQIQDVTGQSQNGQAGKQEEKKKVETVKDNWSTEELSLLSKAIVKYPGALPNRWKIITDHIGTDKTQKQVIAKAQELSQKTSLSKAGKEPSSSVLSSSFAQKEAKKQMQEVKQKPQNPPEEKKQEPKQEAREEEVPAWNNDQQKQLEQAMREFPGSIPIKERWIKISEKVEGKSAKECYERFKEICAMVKKQQEAGKQ</sequence>
<dbReference type="Gene3D" id="1.10.10.60">
    <property type="entry name" value="Homeodomain-like"/>
    <property type="match status" value="2"/>
</dbReference>
<dbReference type="InterPro" id="IPR036869">
    <property type="entry name" value="J_dom_sf"/>
</dbReference>
<dbReference type="GO" id="GO:0051083">
    <property type="term" value="P:'de novo' cotranslational protein folding"/>
    <property type="evidence" value="ECO:0007669"/>
    <property type="project" value="InterPro"/>
</dbReference>
<evidence type="ECO:0000259" key="3">
    <source>
        <dbReference type="PROSITE" id="PS50076"/>
    </source>
</evidence>
<dbReference type="SMART" id="SM00717">
    <property type="entry name" value="SANT"/>
    <property type="match status" value="2"/>
</dbReference>
<dbReference type="PROSITE" id="PS50090">
    <property type="entry name" value="MYB_LIKE"/>
    <property type="match status" value="2"/>
</dbReference>
<evidence type="ECO:0000256" key="1">
    <source>
        <dbReference type="SAM" id="Coils"/>
    </source>
</evidence>
<feature type="region of interest" description="Disordered" evidence="2">
    <location>
        <begin position="76"/>
        <end position="119"/>
    </location>
</feature>
<organism evidence="5 6">
    <name type="scientific">Stylonychia lemnae</name>
    <name type="common">Ciliate</name>
    <dbReference type="NCBI Taxonomy" id="5949"/>
    <lineage>
        <taxon>Eukaryota</taxon>
        <taxon>Sar</taxon>
        <taxon>Alveolata</taxon>
        <taxon>Ciliophora</taxon>
        <taxon>Intramacronucleata</taxon>
        <taxon>Spirotrichea</taxon>
        <taxon>Stichotrichia</taxon>
        <taxon>Sporadotrichida</taxon>
        <taxon>Oxytrichidae</taxon>
        <taxon>Stylonychinae</taxon>
        <taxon>Stylonychia</taxon>
    </lineage>
</organism>
<dbReference type="PANTHER" id="PTHR43999">
    <property type="entry name" value="DNAJ HOMOLOG SUBFAMILY C MEMBER 2"/>
    <property type="match status" value="1"/>
</dbReference>
<dbReference type="GO" id="GO:0006450">
    <property type="term" value="P:regulation of translational fidelity"/>
    <property type="evidence" value="ECO:0007669"/>
    <property type="project" value="InterPro"/>
</dbReference>
<feature type="compositionally biased region" description="Basic and acidic residues" evidence="2">
    <location>
        <begin position="77"/>
        <end position="86"/>
    </location>
</feature>
<dbReference type="OrthoDB" id="5894at2759"/>
<evidence type="ECO:0000259" key="4">
    <source>
        <dbReference type="PROSITE" id="PS50090"/>
    </source>
</evidence>
<dbReference type="SUPFAM" id="SSF46565">
    <property type="entry name" value="Chaperone J-domain"/>
    <property type="match status" value="1"/>
</dbReference>
<dbReference type="Pfam" id="PF21884">
    <property type="entry name" value="ZUO1-like_ZHD"/>
    <property type="match status" value="1"/>
</dbReference>
<dbReference type="PANTHER" id="PTHR43999:SF1">
    <property type="entry name" value="DNAJ HOMOLOG SUBFAMILY C MEMBER 2"/>
    <property type="match status" value="1"/>
</dbReference>
<feature type="region of interest" description="Disordered" evidence="2">
    <location>
        <begin position="528"/>
        <end position="603"/>
    </location>
</feature>
<gene>
    <name evidence="5" type="primary">Contig10139.g10833</name>
    <name evidence="5" type="ORF">STYLEM_14195</name>
</gene>
<feature type="domain" description="J" evidence="3">
    <location>
        <begin position="135"/>
        <end position="205"/>
    </location>
</feature>
<feature type="domain" description="Myb-like" evidence="4">
    <location>
        <begin position="588"/>
        <end position="636"/>
    </location>
</feature>
<dbReference type="InterPro" id="IPR001623">
    <property type="entry name" value="DnaJ_domain"/>
</dbReference>
<dbReference type="FunCoup" id="A0A078ARM2">
    <property type="interactions" value="430"/>
</dbReference>
<feature type="compositionally biased region" description="Polar residues" evidence="2">
    <location>
        <begin position="528"/>
        <end position="550"/>
    </location>
</feature>
<dbReference type="Proteomes" id="UP000039865">
    <property type="component" value="Unassembled WGS sequence"/>
</dbReference>
<dbReference type="PRINTS" id="PR00625">
    <property type="entry name" value="JDOMAIN"/>
</dbReference>
<dbReference type="GO" id="GO:0043022">
    <property type="term" value="F:ribosome binding"/>
    <property type="evidence" value="ECO:0007669"/>
    <property type="project" value="InterPro"/>
</dbReference>
<dbReference type="CDD" id="cd06257">
    <property type="entry name" value="DnaJ"/>
    <property type="match status" value="1"/>
</dbReference>
<protein>
    <submittedName>
        <fullName evidence="5">Dnaj homolog subfamily c member 2 isoform x1</fullName>
    </submittedName>
</protein>
<dbReference type="Gene3D" id="1.10.287.110">
    <property type="entry name" value="DnaJ domain"/>
    <property type="match status" value="1"/>
</dbReference>
<dbReference type="EMBL" id="CCKQ01013462">
    <property type="protein sequence ID" value="CDW85125.1"/>
    <property type="molecule type" value="Genomic_DNA"/>
</dbReference>
<dbReference type="GO" id="GO:0005829">
    <property type="term" value="C:cytosol"/>
    <property type="evidence" value="ECO:0007669"/>
    <property type="project" value="TreeGrafter"/>
</dbReference>
<dbReference type="SUPFAM" id="SSF46689">
    <property type="entry name" value="Homeodomain-like"/>
    <property type="match status" value="2"/>
</dbReference>
<feature type="compositionally biased region" description="Basic and acidic residues" evidence="2">
    <location>
        <begin position="552"/>
        <end position="584"/>
    </location>
</feature>
<dbReference type="Pfam" id="PF00226">
    <property type="entry name" value="DnaJ"/>
    <property type="match status" value="1"/>
</dbReference>
<feature type="compositionally biased region" description="Basic and acidic residues" evidence="2">
    <location>
        <begin position="467"/>
        <end position="478"/>
    </location>
</feature>
<evidence type="ECO:0000313" key="5">
    <source>
        <dbReference type="EMBL" id="CDW85125.1"/>
    </source>
</evidence>
<dbReference type="SMART" id="SM00271">
    <property type="entry name" value="DnaJ"/>
    <property type="match status" value="1"/>
</dbReference>
<feature type="coiled-coil region" evidence="1">
    <location>
        <begin position="290"/>
        <end position="404"/>
    </location>
</feature>
<dbReference type="InterPro" id="IPR054076">
    <property type="entry name" value="ZUO1-like_ZHD"/>
</dbReference>
<feature type="compositionally biased region" description="Basic and acidic residues" evidence="2">
    <location>
        <begin position="103"/>
        <end position="119"/>
    </location>
</feature>
<keyword evidence="1" id="KW-0175">Coiled coil</keyword>